<dbReference type="AlphaFoldDB" id="A0AAD9Z0S2"/>
<dbReference type="GO" id="GO:0016020">
    <property type="term" value="C:membrane"/>
    <property type="evidence" value="ECO:0007669"/>
    <property type="project" value="TreeGrafter"/>
</dbReference>
<keyword evidence="4 7" id="KW-0378">Hydrolase</keyword>
<name>A0AAD9Z0S2_9ROSI</name>
<sequence>MGTKKTSDRLNSAIIFVTIICQVWVSLAKLSGINVWPQPRLMSWPQRQATLISPNFIITSPEHPYLSSAVNRYLNLIKNEQYQPQVTPSVNITTPPLLTLSISVENLFTPLHHGVDESYTLTIPANLSMANLTAQTVWGAMRGLETFSQLVWGKPSLVAVGLYVWDSPLFPHRGLMLDTSRNYYGVDDILRTIAAMSSNKMNVFHWHITDSHSFPLVIPSEPDLAAKGSYGPQMQYSPDDVKNIVQFGLAHGVRVLPEIDSPGHTGSWAEAYPEIVTCANMFWWPAQTEWADRLASEPGGTGHLNPLNPKTYQVLKNVITDVVNLFPEPFYHAGADEIIPGCWKADPTIQSFLSKGGSLSQVLEKFVNITLPFIVSLNRTVVYWEDVLLDDLVKVDSSFLPPQHTILQTWNNGPNNTKRIVKAGYRAIVSSSEFYYLDCGHGDFLGNDSQYDQPAGSSPGNGGSWCGPFKTWQTIYNYDITYGLSGEEAKLVVGGEVALWSEQADPTVVDARLWPRTSAMAEALWSGNRDETGKKRYSEATDRLNEWRYRMVSRGIGAEPIQPIWCIRNPGMCNTLHPFV</sequence>
<dbReference type="Gene3D" id="3.20.20.80">
    <property type="entry name" value="Glycosidases"/>
    <property type="match status" value="1"/>
</dbReference>
<dbReference type="PIRSF" id="PIRSF001093">
    <property type="entry name" value="B-hxosamndse_ab_euk"/>
    <property type="match status" value="1"/>
</dbReference>
<keyword evidence="9" id="KW-1133">Transmembrane helix</keyword>
<dbReference type="InterPro" id="IPR017853">
    <property type="entry name" value="GH"/>
</dbReference>
<keyword evidence="9" id="KW-0472">Membrane</keyword>
<gene>
    <name evidence="12" type="ORF">Dsin_000012</name>
</gene>
<dbReference type="GO" id="GO:0005975">
    <property type="term" value="P:carbohydrate metabolic process"/>
    <property type="evidence" value="ECO:0007669"/>
    <property type="project" value="InterPro"/>
</dbReference>
<evidence type="ECO:0000259" key="10">
    <source>
        <dbReference type="Pfam" id="PF00728"/>
    </source>
</evidence>
<feature type="domain" description="Glycoside hydrolase family 20 catalytic" evidence="10">
    <location>
        <begin position="170"/>
        <end position="527"/>
    </location>
</feature>
<keyword evidence="3" id="KW-0732">Signal</keyword>
<evidence type="ECO:0000313" key="12">
    <source>
        <dbReference type="EMBL" id="KAK3169125.1"/>
    </source>
</evidence>
<evidence type="ECO:0000259" key="11">
    <source>
        <dbReference type="Pfam" id="PF14845"/>
    </source>
</evidence>
<keyword evidence="9" id="KW-0812">Transmembrane</keyword>
<dbReference type="Gene3D" id="3.30.379.10">
    <property type="entry name" value="Chitobiase/beta-hexosaminidase domain 2-like"/>
    <property type="match status" value="1"/>
</dbReference>
<keyword evidence="6 7" id="KW-0326">Glycosidase</keyword>
<comment type="caution">
    <text evidence="12">The sequence shown here is derived from an EMBL/GenBank/DDBJ whole genome shotgun (WGS) entry which is preliminary data.</text>
</comment>
<accession>A0AAD9Z0S2</accession>
<proteinExistence type="inferred from homology"/>
<dbReference type="PANTHER" id="PTHR22600:SF26">
    <property type="entry name" value="BETA-N-ACETYLHEXOSAMINIDASE"/>
    <property type="match status" value="1"/>
</dbReference>
<dbReference type="PANTHER" id="PTHR22600">
    <property type="entry name" value="BETA-HEXOSAMINIDASE"/>
    <property type="match status" value="1"/>
</dbReference>
<keyword evidence="13" id="KW-1185">Reference proteome</keyword>
<dbReference type="SUPFAM" id="SSF55545">
    <property type="entry name" value="beta-N-acetylhexosaminidase-like domain"/>
    <property type="match status" value="1"/>
</dbReference>
<evidence type="ECO:0000256" key="3">
    <source>
        <dbReference type="ARBA" id="ARBA00022729"/>
    </source>
</evidence>
<dbReference type="Pfam" id="PF00728">
    <property type="entry name" value="Glyco_hydro_20"/>
    <property type="match status" value="1"/>
</dbReference>
<feature type="active site" description="Proton donor" evidence="8">
    <location>
        <position position="337"/>
    </location>
</feature>
<evidence type="ECO:0000313" key="13">
    <source>
        <dbReference type="Proteomes" id="UP001281410"/>
    </source>
</evidence>
<dbReference type="PRINTS" id="PR00738">
    <property type="entry name" value="GLHYDRLASE20"/>
</dbReference>
<dbReference type="CDD" id="cd06562">
    <property type="entry name" value="GH20_HexA_HexB-like"/>
    <property type="match status" value="1"/>
</dbReference>
<evidence type="ECO:0000256" key="9">
    <source>
        <dbReference type="SAM" id="Phobius"/>
    </source>
</evidence>
<evidence type="ECO:0000256" key="4">
    <source>
        <dbReference type="ARBA" id="ARBA00022801"/>
    </source>
</evidence>
<dbReference type="InterPro" id="IPR029018">
    <property type="entry name" value="Hex-like_dom2"/>
</dbReference>
<evidence type="ECO:0000256" key="2">
    <source>
        <dbReference type="ARBA" id="ARBA00006285"/>
    </source>
</evidence>
<evidence type="ECO:0000256" key="8">
    <source>
        <dbReference type="PIRSR" id="PIRSR001093-1"/>
    </source>
</evidence>
<dbReference type="Proteomes" id="UP001281410">
    <property type="component" value="Unassembled WGS sequence"/>
</dbReference>
<dbReference type="Pfam" id="PF14845">
    <property type="entry name" value="Glycohydro_20b2"/>
    <property type="match status" value="1"/>
</dbReference>
<evidence type="ECO:0000256" key="7">
    <source>
        <dbReference type="PIRNR" id="PIRNR001093"/>
    </source>
</evidence>
<dbReference type="SUPFAM" id="SSF51445">
    <property type="entry name" value="(Trans)glycosidases"/>
    <property type="match status" value="1"/>
</dbReference>
<dbReference type="EC" id="3.2.1.52" evidence="7"/>
<comment type="similarity">
    <text evidence="2 7">Belongs to the glycosyl hydrolase 20 family.</text>
</comment>
<evidence type="ECO:0000256" key="5">
    <source>
        <dbReference type="ARBA" id="ARBA00023180"/>
    </source>
</evidence>
<dbReference type="EMBL" id="JANJYJ010000973">
    <property type="protein sequence ID" value="KAK3169125.1"/>
    <property type="molecule type" value="Genomic_DNA"/>
</dbReference>
<comment type="catalytic activity">
    <reaction evidence="1 7">
        <text>Hydrolysis of terminal non-reducing N-acetyl-D-hexosamine residues in N-acetyl-beta-D-hexosaminides.</text>
        <dbReference type="EC" id="3.2.1.52"/>
    </reaction>
</comment>
<dbReference type="GO" id="GO:0030203">
    <property type="term" value="P:glycosaminoglycan metabolic process"/>
    <property type="evidence" value="ECO:0007669"/>
    <property type="project" value="TreeGrafter"/>
</dbReference>
<evidence type="ECO:0000256" key="1">
    <source>
        <dbReference type="ARBA" id="ARBA00001231"/>
    </source>
</evidence>
<dbReference type="FunFam" id="3.20.20.80:FF:000063">
    <property type="entry name" value="Beta-hexosaminidase"/>
    <property type="match status" value="1"/>
</dbReference>
<feature type="domain" description="Beta-hexosaminidase eukaryotic type N-terminal" evidence="11">
    <location>
        <begin position="35"/>
        <end position="150"/>
    </location>
</feature>
<protein>
    <recommendedName>
        <fullName evidence="7">Beta-hexosaminidase</fullName>
        <ecNumber evidence="7">3.2.1.52</ecNumber>
    </recommendedName>
</protein>
<keyword evidence="5" id="KW-0325">Glycoprotein</keyword>
<organism evidence="12 13">
    <name type="scientific">Dipteronia sinensis</name>
    <dbReference type="NCBI Taxonomy" id="43782"/>
    <lineage>
        <taxon>Eukaryota</taxon>
        <taxon>Viridiplantae</taxon>
        <taxon>Streptophyta</taxon>
        <taxon>Embryophyta</taxon>
        <taxon>Tracheophyta</taxon>
        <taxon>Spermatophyta</taxon>
        <taxon>Magnoliopsida</taxon>
        <taxon>eudicotyledons</taxon>
        <taxon>Gunneridae</taxon>
        <taxon>Pentapetalae</taxon>
        <taxon>rosids</taxon>
        <taxon>malvids</taxon>
        <taxon>Sapindales</taxon>
        <taxon>Sapindaceae</taxon>
        <taxon>Hippocastanoideae</taxon>
        <taxon>Acereae</taxon>
        <taxon>Dipteronia</taxon>
    </lineage>
</organism>
<feature type="transmembrane region" description="Helical" evidence="9">
    <location>
        <begin position="12"/>
        <end position="36"/>
    </location>
</feature>
<dbReference type="InterPro" id="IPR029019">
    <property type="entry name" value="HEX_eukaryotic_N"/>
</dbReference>
<dbReference type="InterPro" id="IPR015883">
    <property type="entry name" value="Glyco_hydro_20_cat"/>
</dbReference>
<evidence type="ECO:0000256" key="6">
    <source>
        <dbReference type="ARBA" id="ARBA00023295"/>
    </source>
</evidence>
<reference evidence="12" key="1">
    <citation type="journal article" date="2023" name="Plant J.">
        <title>Genome sequences and population genomics provide insights into the demographic history, inbreeding, and mutation load of two 'living fossil' tree species of Dipteronia.</title>
        <authorList>
            <person name="Feng Y."/>
            <person name="Comes H.P."/>
            <person name="Chen J."/>
            <person name="Zhu S."/>
            <person name="Lu R."/>
            <person name="Zhang X."/>
            <person name="Li P."/>
            <person name="Qiu J."/>
            <person name="Olsen K.M."/>
            <person name="Qiu Y."/>
        </authorList>
    </citation>
    <scope>NUCLEOTIDE SEQUENCE</scope>
    <source>
        <strain evidence="12">NBL</strain>
    </source>
</reference>
<dbReference type="GO" id="GO:0004563">
    <property type="term" value="F:beta-N-acetylhexosaminidase activity"/>
    <property type="evidence" value="ECO:0007669"/>
    <property type="project" value="UniProtKB-EC"/>
</dbReference>
<dbReference type="InterPro" id="IPR025705">
    <property type="entry name" value="Beta_hexosaminidase_sua/sub"/>
</dbReference>